<comment type="caution">
    <text evidence="8">The sequence shown here is derived from an EMBL/GenBank/DDBJ whole genome shotgun (WGS) entry which is preliminary data.</text>
</comment>
<dbReference type="EMBL" id="JASMWN010000001">
    <property type="protein sequence ID" value="MDU9002414.1"/>
    <property type="molecule type" value="Genomic_DNA"/>
</dbReference>
<dbReference type="EC" id="2.7.4.23" evidence="3"/>
<gene>
    <name evidence="8" type="primary">phnN</name>
    <name evidence="8" type="ORF">QO231_00960</name>
</gene>
<evidence type="ECO:0000256" key="6">
    <source>
        <dbReference type="ARBA" id="ARBA00022840"/>
    </source>
</evidence>
<comment type="catalytic activity">
    <reaction evidence="1">
        <text>alpha-D-ribose 1,5-bisphosphate + ATP = 5-phospho-alpha-D-ribose 1-diphosphate + ADP</text>
        <dbReference type="Rhea" id="RHEA:20109"/>
        <dbReference type="ChEBI" id="CHEBI:30616"/>
        <dbReference type="ChEBI" id="CHEBI:58017"/>
        <dbReference type="ChEBI" id="CHEBI:68688"/>
        <dbReference type="ChEBI" id="CHEBI:456216"/>
        <dbReference type="EC" id="2.7.4.23"/>
    </reaction>
</comment>
<keyword evidence="4" id="KW-0808">Transferase</keyword>
<dbReference type="Gene3D" id="3.40.50.300">
    <property type="entry name" value="P-loop containing nucleotide triphosphate hydrolases"/>
    <property type="match status" value="1"/>
</dbReference>
<keyword evidence="6" id="KW-0067">ATP-binding</keyword>
<dbReference type="InterPro" id="IPR012699">
    <property type="entry name" value="PhnN"/>
</dbReference>
<dbReference type="Pfam" id="PF00625">
    <property type="entry name" value="Guanylate_kin"/>
    <property type="match status" value="1"/>
</dbReference>
<dbReference type="InterPro" id="IPR027417">
    <property type="entry name" value="P-loop_NTPase"/>
</dbReference>
<dbReference type="InterPro" id="IPR008145">
    <property type="entry name" value="GK/Ca_channel_bsu"/>
</dbReference>
<evidence type="ECO:0000259" key="7">
    <source>
        <dbReference type="PROSITE" id="PS50052"/>
    </source>
</evidence>
<name>A0ABU3V9F8_9RHOB</name>
<evidence type="ECO:0000256" key="5">
    <source>
        <dbReference type="ARBA" id="ARBA00022741"/>
    </source>
</evidence>
<evidence type="ECO:0000256" key="4">
    <source>
        <dbReference type="ARBA" id="ARBA00022679"/>
    </source>
</evidence>
<evidence type="ECO:0000313" key="8">
    <source>
        <dbReference type="EMBL" id="MDU9002414.1"/>
    </source>
</evidence>
<proteinExistence type="predicted"/>
<dbReference type="PANTHER" id="PTHR23117:SF8">
    <property type="entry name" value="RIBOSE 1,5-BISPHOSPHATE PHOSPHOKINASE PHNN"/>
    <property type="match status" value="1"/>
</dbReference>
<comment type="pathway">
    <text evidence="2">Metabolic intermediate biosynthesis; 5-phospho-alpha-D-ribose 1-diphosphate biosynthesis; 5-phospho-alpha-D-ribose 1-diphosphate from D-ribose 5-phosphate (route II): step 3/3.</text>
</comment>
<sequence length="181" mass="19293">MSNWRLIVIVGPSAVGKDSVLSGIAAAKPAIRLVRRVITRAPELGGEDYDSVTAEEFGIRVESGAFCLTWQAHGLLYGIPADVLTDVGLGATCIANLSRSALTQAVRIFPDLRVLNITASPSVLASRLTKRGRESEGEIKRRLAQAEKPLTDGIDVAEIRNDGLLTETVAMALAALYPVRA</sequence>
<dbReference type="RefSeq" id="WP_316772188.1">
    <property type="nucleotide sequence ID" value="NZ_JASMWN010000001.1"/>
</dbReference>
<dbReference type="PROSITE" id="PS50052">
    <property type="entry name" value="GUANYLATE_KINASE_2"/>
    <property type="match status" value="1"/>
</dbReference>
<dbReference type="SMART" id="SM00072">
    <property type="entry name" value="GuKc"/>
    <property type="match status" value="1"/>
</dbReference>
<dbReference type="InterPro" id="IPR008144">
    <property type="entry name" value="Guanylate_kin-like_dom"/>
</dbReference>
<dbReference type="Proteomes" id="UP001255416">
    <property type="component" value="Unassembled WGS sequence"/>
</dbReference>
<evidence type="ECO:0000256" key="1">
    <source>
        <dbReference type="ARBA" id="ARBA00000373"/>
    </source>
</evidence>
<feature type="domain" description="Guanylate kinase-like" evidence="7">
    <location>
        <begin position="4"/>
        <end position="181"/>
    </location>
</feature>
<keyword evidence="5" id="KW-0547">Nucleotide-binding</keyword>
<protein>
    <recommendedName>
        <fullName evidence="3">ribose 1,5-bisphosphate phosphokinase</fullName>
        <ecNumber evidence="3">2.7.4.23</ecNumber>
    </recommendedName>
</protein>
<evidence type="ECO:0000256" key="3">
    <source>
        <dbReference type="ARBA" id="ARBA00012892"/>
    </source>
</evidence>
<dbReference type="NCBIfam" id="TIGR02322">
    <property type="entry name" value="phosphon_PhnN"/>
    <property type="match status" value="1"/>
</dbReference>
<evidence type="ECO:0000313" key="9">
    <source>
        <dbReference type="Proteomes" id="UP001255416"/>
    </source>
</evidence>
<dbReference type="SUPFAM" id="SSF52540">
    <property type="entry name" value="P-loop containing nucleoside triphosphate hydrolases"/>
    <property type="match status" value="1"/>
</dbReference>
<keyword evidence="9" id="KW-1185">Reference proteome</keyword>
<organism evidence="8 9">
    <name type="scientific">Sedimentitalea todarodis</name>
    <dbReference type="NCBI Taxonomy" id="1631240"/>
    <lineage>
        <taxon>Bacteria</taxon>
        <taxon>Pseudomonadati</taxon>
        <taxon>Pseudomonadota</taxon>
        <taxon>Alphaproteobacteria</taxon>
        <taxon>Rhodobacterales</taxon>
        <taxon>Paracoccaceae</taxon>
        <taxon>Sedimentitalea</taxon>
    </lineage>
</organism>
<accession>A0ABU3V9F8</accession>
<dbReference type="PANTHER" id="PTHR23117">
    <property type="entry name" value="GUANYLATE KINASE-RELATED"/>
    <property type="match status" value="1"/>
</dbReference>
<reference evidence="9" key="1">
    <citation type="submission" date="2023-05" db="EMBL/GenBank/DDBJ databases">
        <title>Sedimentitalea sp. nov. JM2-8.</title>
        <authorList>
            <person name="Huang J."/>
        </authorList>
    </citation>
    <scope>NUCLEOTIDE SEQUENCE [LARGE SCALE GENOMIC DNA]</scope>
    <source>
        <strain evidence="9">KHS03</strain>
    </source>
</reference>
<evidence type="ECO:0000256" key="2">
    <source>
        <dbReference type="ARBA" id="ARBA00005069"/>
    </source>
</evidence>